<name>A0A6A6TE83_9PLEO</name>
<organism evidence="7 8">
    <name type="scientific">Lophiostoma macrostomum CBS 122681</name>
    <dbReference type="NCBI Taxonomy" id="1314788"/>
    <lineage>
        <taxon>Eukaryota</taxon>
        <taxon>Fungi</taxon>
        <taxon>Dikarya</taxon>
        <taxon>Ascomycota</taxon>
        <taxon>Pezizomycotina</taxon>
        <taxon>Dothideomycetes</taxon>
        <taxon>Pleosporomycetidae</taxon>
        <taxon>Pleosporales</taxon>
        <taxon>Lophiostomataceae</taxon>
        <taxon>Lophiostoma</taxon>
    </lineage>
</organism>
<dbReference type="GO" id="GO:0071004">
    <property type="term" value="C:U2-type prespliceosome"/>
    <property type="evidence" value="ECO:0007669"/>
    <property type="project" value="TreeGrafter"/>
</dbReference>
<proteinExistence type="inferred from homology"/>
<evidence type="ECO:0000256" key="2">
    <source>
        <dbReference type="ARBA" id="ARBA00022664"/>
    </source>
</evidence>
<dbReference type="FunFam" id="1.25.40.10:FF:000064">
    <property type="entry name" value="Putative pre-mrna-processing factor 39"/>
    <property type="match status" value="1"/>
</dbReference>
<keyword evidence="5" id="KW-0539">Nucleus</keyword>
<dbReference type="InterPro" id="IPR059164">
    <property type="entry name" value="HAT_PRP39_C"/>
</dbReference>
<dbReference type="AlphaFoldDB" id="A0A6A6TE83"/>
<keyword evidence="8" id="KW-1185">Reference proteome</keyword>
<dbReference type="Proteomes" id="UP000799324">
    <property type="component" value="Unassembled WGS sequence"/>
</dbReference>
<dbReference type="SUPFAM" id="SSF48452">
    <property type="entry name" value="TPR-like"/>
    <property type="match status" value="1"/>
</dbReference>
<gene>
    <name evidence="7" type="ORF">K491DRAFT_595108</name>
</gene>
<dbReference type="SMART" id="SM00386">
    <property type="entry name" value="HAT"/>
    <property type="match status" value="6"/>
</dbReference>
<dbReference type="Pfam" id="PF23241">
    <property type="entry name" value="HAT_PRP39_C"/>
    <property type="match status" value="1"/>
</dbReference>
<evidence type="ECO:0000313" key="8">
    <source>
        <dbReference type="Proteomes" id="UP000799324"/>
    </source>
</evidence>
<sequence length="537" mass="62511">MLVTGRGTIAKVTYAGEENAGEINKLLHAVVDNEDEFEPWEELVTKASSLEGGVTRNSSPSAIELVRNVFDCFLAKFPLFFGYWKKYADLEFSIGGTETAEMVYERGVSCISSCVDLWKDYCNFKIETCHNNDIIRELFERAAEFVGLDFFAHPFWEKYIDFEERMGESTNVAKIYARLIHLPTYQFNRYYEKFRAQINGTAPVESLTDAETLEQIQGQIKAEGQSYPANSPDLDRLLRTKIDAYYYEVYVRTQAEVGKRWDYEKAIKRGYFHVTPIEEEELVNWRKYLDLEEGVGDYKRIAFLYERCLVACALHEEFWLRYARWMFAQGKDEDARIIYMRASSIYVPIAEPTVRLHWARFEEKLDNIAYANLIHEQILEELPGHVETMISWAGVQRRHHGDQAALDKLEELIKANEDVAGRLTAEQARILWQCSGDIDKARQLFKDRSSNYPESRDFWLDYLRFEIAQPSVDQDEAHDRIKAVYDLMRAKARFSSEIMKELSHCYMAYLLDRGNKKAATEYMLLDKEVNGGLDGYV</sequence>
<evidence type="ECO:0000256" key="5">
    <source>
        <dbReference type="ARBA" id="ARBA00023242"/>
    </source>
</evidence>
<dbReference type="Gene3D" id="1.25.40.10">
    <property type="entry name" value="Tetratricopeptide repeat domain"/>
    <property type="match status" value="2"/>
</dbReference>
<dbReference type="PANTHER" id="PTHR17204">
    <property type="entry name" value="PRE-MRNA PROCESSING PROTEIN PRP39-RELATED"/>
    <property type="match status" value="1"/>
</dbReference>
<keyword evidence="3" id="KW-0677">Repeat</keyword>
<dbReference type="InterPro" id="IPR011990">
    <property type="entry name" value="TPR-like_helical_dom_sf"/>
</dbReference>
<dbReference type="GO" id="GO:0030627">
    <property type="term" value="F:pre-mRNA 5'-splice site binding"/>
    <property type="evidence" value="ECO:0007669"/>
    <property type="project" value="TreeGrafter"/>
</dbReference>
<dbReference type="InterPro" id="IPR003107">
    <property type="entry name" value="HAT"/>
</dbReference>
<evidence type="ECO:0000256" key="1">
    <source>
        <dbReference type="ARBA" id="ARBA00004123"/>
    </source>
</evidence>
<accession>A0A6A6TE83</accession>
<dbReference type="EMBL" id="MU004326">
    <property type="protein sequence ID" value="KAF2657308.1"/>
    <property type="molecule type" value="Genomic_DNA"/>
</dbReference>
<evidence type="ECO:0000313" key="7">
    <source>
        <dbReference type="EMBL" id="KAF2657308.1"/>
    </source>
</evidence>
<keyword evidence="4" id="KW-0508">mRNA splicing</keyword>
<dbReference type="FunFam" id="1.25.40.10:FF:000451">
    <property type="entry name" value="mRNA splicing protein (Prp39), putative"/>
    <property type="match status" value="1"/>
</dbReference>
<evidence type="ECO:0000256" key="3">
    <source>
        <dbReference type="ARBA" id="ARBA00022737"/>
    </source>
</evidence>
<evidence type="ECO:0000256" key="4">
    <source>
        <dbReference type="ARBA" id="ARBA00023187"/>
    </source>
</evidence>
<dbReference type="GO" id="GO:0000395">
    <property type="term" value="P:mRNA 5'-splice site recognition"/>
    <property type="evidence" value="ECO:0007669"/>
    <property type="project" value="TreeGrafter"/>
</dbReference>
<evidence type="ECO:0008006" key="9">
    <source>
        <dbReference type="Google" id="ProtNLM"/>
    </source>
</evidence>
<dbReference type="GO" id="GO:0000243">
    <property type="term" value="C:commitment complex"/>
    <property type="evidence" value="ECO:0007669"/>
    <property type="project" value="TreeGrafter"/>
</dbReference>
<dbReference type="GO" id="GO:0005685">
    <property type="term" value="C:U1 snRNP"/>
    <property type="evidence" value="ECO:0007669"/>
    <property type="project" value="TreeGrafter"/>
</dbReference>
<comment type="subcellular location">
    <subcellularLocation>
        <location evidence="1">Nucleus</location>
    </subcellularLocation>
</comment>
<keyword evidence="2" id="KW-0507">mRNA processing</keyword>
<dbReference type="PANTHER" id="PTHR17204:SF5">
    <property type="entry name" value="PRE-MRNA-PROCESSING FACTOR 39"/>
    <property type="match status" value="1"/>
</dbReference>
<reference evidence="7" key="1">
    <citation type="journal article" date="2020" name="Stud. Mycol.">
        <title>101 Dothideomycetes genomes: a test case for predicting lifestyles and emergence of pathogens.</title>
        <authorList>
            <person name="Haridas S."/>
            <person name="Albert R."/>
            <person name="Binder M."/>
            <person name="Bloem J."/>
            <person name="Labutti K."/>
            <person name="Salamov A."/>
            <person name="Andreopoulos B."/>
            <person name="Baker S."/>
            <person name="Barry K."/>
            <person name="Bills G."/>
            <person name="Bluhm B."/>
            <person name="Cannon C."/>
            <person name="Castanera R."/>
            <person name="Culley D."/>
            <person name="Daum C."/>
            <person name="Ezra D."/>
            <person name="Gonzalez J."/>
            <person name="Henrissat B."/>
            <person name="Kuo A."/>
            <person name="Liang C."/>
            <person name="Lipzen A."/>
            <person name="Lutzoni F."/>
            <person name="Magnuson J."/>
            <person name="Mondo S."/>
            <person name="Nolan M."/>
            <person name="Ohm R."/>
            <person name="Pangilinan J."/>
            <person name="Park H.-J."/>
            <person name="Ramirez L."/>
            <person name="Alfaro M."/>
            <person name="Sun H."/>
            <person name="Tritt A."/>
            <person name="Yoshinaga Y."/>
            <person name="Zwiers L.-H."/>
            <person name="Turgeon B."/>
            <person name="Goodwin S."/>
            <person name="Spatafora J."/>
            <person name="Crous P."/>
            <person name="Grigoriev I."/>
        </authorList>
    </citation>
    <scope>NUCLEOTIDE SEQUENCE</scope>
    <source>
        <strain evidence="7">CBS 122681</strain>
    </source>
</reference>
<protein>
    <recommendedName>
        <fullName evidence="9">TPR-like protein</fullName>
    </recommendedName>
</protein>
<comment type="similarity">
    <text evidence="6">Belongs to the PRP39 family.</text>
</comment>
<evidence type="ECO:0000256" key="6">
    <source>
        <dbReference type="ARBA" id="ARBA00038019"/>
    </source>
</evidence>
<dbReference type="Pfam" id="PF23240">
    <property type="entry name" value="HAT_PRP39_N"/>
    <property type="match status" value="1"/>
</dbReference>
<dbReference type="OrthoDB" id="10265668at2759"/>